<organism evidence="7 8">
    <name type="scientific">Lucilia cuprina</name>
    <name type="common">Green bottle fly</name>
    <name type="synonym">Australian sheep blowfly</name>
    <dbReference type="NCBI Taxonomy" id="7375"/>
    <lineage>
        <taxon>Eukaryota</taxon>
        <taxon>Metazoa</taxon>
        <taxon>Ecdysozoa</taxon>
        <taxon>Arthropoda</taxon>
        <taxon>Hexapoda</taxon>
        <taxon>Insecta</taxon>
        <taxon>Pterygota</taxon>
        <taxon>Neoptera</taxon>
        <taxon>Endopterygota</taxon>
        <taxon>Diptera</taxon>
        <taxon>Brachycera</taxon>
        <taxon>Muscomorpha</taxon>
        <taxon>Oestroidea</taxon>
        <taxon>Calliphoridae</taxon>
        <taxon>Luciliinae</taxon>
        <taxon>Lucilia</taxon>
    </lineage>
</organism>
<dbReference type="CDD" id="cd15542">
    <property type="entry name" value="PHD_UBR7"/>
    <property type="match status" value="1"/>
</dbReference>
<keyword evidence="8" id="KW-1185">Reference proteome</keyword>
<dbReference type="STRING" id="7375.A0A0L0CP81"/>
<reference evidence="7 8" key="1">
    <citation type="journal article" date="2015" name="Nat. Commun.">
        <title>Lucilia cuprina genome unlocks parasitic fly biology to underpin future interventions.</title>
        <authorList>
            <person name="Anstead C.A."/>
            <person name="Korhonen P.K."/>
            <person name="Young N.D."/>
            <person name="Hall R.S."/>
            <person name="Jex A.R."/>
            <person name="Murali S.C."/>
            <person name="Hughes D.S."/>
            <person name="Lee S.F."/>
            <person name="Perry T."/>
            <person name="Stroehlein A.J."/>
            <person name="Ansell B.R."/>
            <person name="Breugelmans B."/>
            <person name="Hofmann A."/>
            <person name="Qu J."/>
            <person name="Dugan S."/>
            <person name="Lee S.L."/>
            <person name="Chao H."/>
            <person name="Dinh H."/>
            <person name="Han Y."/>
            <person name="Doddapaneni H.V."/>
            <person name="Worley K.C."/>
            <person name="Muzny D.M."/>
            <person name="Ioannidis P."/>
            <person name="Waterhouse R.M."/>
            <person name="Zdobnov E.M."/>
            <person name="James P.J."/>
            <person name="Bagnall N.H."/>
            <person name="Kotze A.C."/>
            <person name="Gibbs R.A."/>
            <person name="Richards S."/>
            <person name="Batterham P."/>
            <person name="Gasser R.B."/>
        </authorList>
    </citation>
    <scope>NUCLEOTIDE SEQUENCE [LARGE SCALE GENOMIC DNA]</scope>
    <source>
        <strain evidence="7 8">LS</strain>
        <tissue evidence="7">Full body</tissue>
    </source>
</reference>
<dbReference type="InterPro" id="IPR011011">
    <property type="entry name" value="Znf_FYVE_PHD"/>
</dbReference>
<dbReference type="Gene3D" id="3.30.40.10">
    <property type="entry name" value="Zinc/RING finger domain, C3HC4 (zinc finger)"/>
    <property type="match status" value="1"/>
</dbReference>
<evidence type="ECO:0000256" key="5">
    <source>
        <dbReference type="SAM" id="MobiDB-lite"/>
    </source>
</evidence>
<feature type="zinc finger region" description="UBR-type" evidence="4">
    <location>
        <begin position="52"/>
        <end position="128"/>
    </location>
</feature>
<evidence type="ECO:0000256" key="3">
    <source>
        <dbReference type="ARBA" id="ARBA00022833"/>
    </source>
</evidence>
<feature type="compositionally biased region" description="Basic and acidic residues" evidence="5">
    <location>
        <begin position="278"/>
        <end position="307"/>
    </location>
</feature>
<evidence type="ECO:0000256" key="1">
    <source>
        <dbReference type="ARBA" id="ARBA00022723"/>
    </source>
</evidence>
<name>A0A0L0CP81_LUCCU</name>
<evidence type="ECO:0000313" key="8">
    <source>
        <dbReference type="Proteomes" id="UP000037069"/>
    </source>
</evidence>
<keyword evidence="2" id="KW-0863">Zinc-finger</keyword>
<dbReference type="CDD" id="cd19677">
    <property type="entry name" value="UBR-box_UBR7"/>
    <property type="match status" value="1"/>
</dbReference>
<dbReference type="InterPro" id="IPR040204">
    <property type="entry name" value="UBR7"/>
</dbReference>
<proteinExistence type="predicted"/>
<evidence type="ECO:0000259" key="6">
    <source>
        <dbReference type="PROSITE" id="PS51157"/>
    </source>
</evidence>
<evidence type="ECO:0000256" key="4">
    <source>
        <dbReference type="PROSITE-ProRule" id="PRU00508"/>
    </source>
</evidence>
<dbReference type="InterPro" id="IPR003126">
    <property type="entry name" value="Znf_UBR"/>
</dbReference>
<keyword evidence="1" id="KW-0479">Metal-binding</keyword>
<evidence type="ECO:0000313" key="7">
    <source>
        <dbReference type="EMBL" id="KNC34145.1"/>
    </source>
</evidence>
<dbReference type="GO" id="GO:0005737">
    <property type="term" value="C:cytoplasm"/>
    <property type="evidence" value="ECO:0007669"/>
    <property type="project" value="TreeGrafter"/>
</dbReference>
<dbReference type="AlphaFoldDB" id="A0A0L0CP81"/>
<keyword evidence="3" id="KW-0862">Zinc</keyword>
<dbReference type="GO" id="GO:0061630">
    <property type="term" value="F:ubiquitin protein ligase activity"/>
    <property type="evidence" value="ECO:0007669"/>
    <property type="project" value="InterPro"/>
</dbReference>
<dbReference type="InterPro" id="IPR047506">
    <property type="entry name" value="UBR7-like_UBR-box"/>
</dbReference>
<dbReference type="PROSITE" id="PS51157">
    <property type="entry name" value="ZF_UBR"/>
    <property type="match status" value="1"/>
</dbReference>
<dbReference type="Pfam" id="PF02207">
    <property type="entry name" value="zf-UBR"/>
    <property type="match status" value="1"/>
</dbReference>
<dbReference type="SUPFAM" id="SSF57903">
    <property type="entry name" value="FYVE/PHD zinc finger"/>
    <property type="match status" value="1"/>
</dbReference>
<dbReference type="EMBL" id="JRES01000096">
    <property type="protein sequence ID" value="KNC34145.1"/>
    <property type="molecule type" value="Genomic_DNA"/>
</dbReference>
<dbReference type="OrthoDB" id="10262564at2759"/>
<gene>
    <name evidence="7" type="ORF">FF38_08316</name>
</gene>
<dbReference type="PANTHER" id="PTHR13513:SF9">
    <property type="entry name" value="E3 UBIQUITIN-PROTEIN LIGASE UBR7-RELATED"/>
    <property type="match status" value="1"/>
</dbReference>
<dbReference type="PANTHER" id="PTHR13513">
    <property type="entry name" value="E3 UBIQUITIN-PROTEIN LIGASE UBR7"/>
    <property type="match status" value="1"/>
</dbReference>
<dbReference type="Proteomes" id="UP000037069">
    <property type="component" value="Unassembled WGS sequence"/>
</dbReference>
<dbReference type="InterPro" id="IPR013083">
    <property type="entry name" value="Znf_RING/FYVE/PHD"/>
</dbReference>
<comment type="caution">
    <text evidence="7">The sequence shown here is derived from an EMBL/GenBank/DDBJ whole genome shotgun (WGS) entry which is preliminary data.</text>
</comment>
<dbReference type="SMART" id="SM00396">
    <property type="entry name" value="ZnF_UBR1"/>
    <property type="match status" value="1"/>
</dbReference>
<dbReference type="OMA" id="GAMVYNH"/>
<accession>A0A0L0CP81</accession>
<sequence>MENVNSVDKVNNVDEVSTNPLEESSVTMLDVLEEEKELEEEYAAVLGASDEKSCTYILGPVKRQALYSCLTCCPDARNDLEKCAGICLACSYHCHENHELVELYTKRNFRCDCPTERTGVNRCTLNAERKQPEKQNVANLYNQNFQGLYCTCHRPYPDPERTTDELMLQCVVCEDWFHLHHLNAPPNADKLVEACSEMICGSCMEKHTILQDYTGLALKTVDNLDETVEGNLSVVGSAEVTRCDDNDDNKLKSDLDKSISEIMNMSDTNGLINAGEEPSSKRQKLEENEEKTDQPCRRPNQKGDYEKGPTFWGPDWKAALCRCTACMSIYESEKIEFLLDPEDSAKSYEERGIKKHGSESSYEQGIRALASIDRVQQIDVITEYNRMKDKLKEYLQTFVATKKVVTEEDINRFFAEMRNEKNVQIGLPYMCR</sequence>
<feature type="domain" description="UBR-type" evidence="6">
    <location>
        <begin position="52"/>
        <end position="128"/>
    </location>
</feature>
<evidence type="ECO:0000256" key="2">
    <source>
        <dbReference type="ARBA" id="ARBA00022771"/>
    </source>
</evidence>
<feature type="region of interest" description="Disordered" evidence="5">
    <location>
        <begin position="266"/>
        <end position="307"/>
    </location>
</feature>
<protein>
    <recommendedName>
        <fullName evidence="6">UBR-type domain-containing protein</fullName>
    </recommendedName>
</protein>
<dbReference type="GO" id="GO:0008270">
    <property type="term" value="F:zinc ion binding"/>
    <property type="evidence" value="ECO:0007669"/>
    <property type="project" value="UniProtKB-KW"/>
</dbReference>